<evidence type="ECO:0000256" key="1">
    <source>
        <dbReference type="ARBA" id="ARBA00022598"/>
    </source>
</evidence>
<evidence type="ECO:0000256" key="3">
    <source>
        <dbReference type="ARBA" id="ARBA00022840"/>
    </source>
</evidence>
<name>A0ABP0NL71_9DINO</name>
<feature type="compositionally biased region" description="Acidic residues" evidence="6">
    <location>
        <begin position="131"/>
        <end position="147"/>
    </location>
</feature>
<dbReference type="Gene3D" id="3.30.470.20">
    <property type="entry name" value="ATP-grasp fold, B domain"/>
    <property type="match status" value="1"/>
</dbReference>
<evidence type="ECO:0000256" key="4">
    <source>
        <dbReference type="ARBA" id="ARBA00041448"/>
    </source>
</evidence>
<feature type="region of interest" description="Disordered" evidence="6">
    <location>
        <begin position="108"/>
        <end position="187"/>
    </location>
</feature>
<dbReference type="Proteomes" id="UP001642484">
    <property type="component" value="Unassembled WGS sequence"/>
</dbReference>
<keyword evidence="8" id="KW-1185">Reference proteome</keyword>
<dbReference type="InterPro" id="IPR004344">
    <property type="entry name" value="TTL/TTLL_fam"/>
</dbReference>
<dbReference type="SUPFAM" id="SSF56059">
    <property type="entry name" value="Glutathione synthetase ATP-binding domain-like"/>
    <property type="match status" value="1"/>
</dbReference>
<dbReference type="PANTHER" id="PTHR12241:SF145">
    <property type="entry name" value="TUBULIN POLYGLUTAMYLASE TTLL5"/>
    <property type="match status" value="1"/>
</dbReference>
<dbReference type="PANTHER" id="PTHR12241">
    <property type="entry name" value="TUBULIN POLYGLUTAMYLASE"/>
    <property type="match status" value="1"/>
</dbReference>
<gene>
    <name evidence="7" type="ORF">CCMP2556_LOCUS31707</name>
</gene>
<dbReference type="Pfam" id="PF03133">
    <property type="entry name" value="TTL"/>
    <property type="match status" value="2"/>
</dbReference>
<keyword evidence="3" id="KW-0067">ATP-binding</keyword>
<keyword evidence="1" id="KW-0436">Ligase</keyword>
<organism evidence="7 8">
    <name type="scientific">Durusdinium trenchii</name>
    <dbReference type="NCBI Taxonomy" id="1381693"/>
    <lineage>
        <taxon>Eukaryota</taxon>
        <taxon>Sar</taxon>
        <taxon>Alveolata</taxon>
        <taxon>Dinophyceae</taxon>
        <taxon>Suessiales</taxon>
        <taxon>Symbiodiniaceae</taxon>
        <taxon>Durusdinium</taxon>
    </lineage>
</organism>
<dbReference type="EMBL" id="CAXAMN010021918">
    <property type="protein sequence ID" value="CAK9064526.1"/>
    <property type="molecule type" value="Genomic_DNA"/>
</dbReference>
<comment type="caution">
    <text evidence="7">The sequence shown here is derived from an EMBL/GenBank/DDBJ whole genome shotgun (WGS) entry which is preliminary data.</text>
</comment>
<feature type="compositionally biased region" description="Acidic residues" evidence="6">
    <location>
        <begin position="156"/>
        <end position="167"/>
    </location>
</feature>
<reference evidence="7 8" key="1">
    <citation type="submission" date="2024-02" db="EMBL/GenBank/DDBJ databases">
        <authorList>
            <person name="Chen Y."/>
            <person name="Shah S."/>
            <person name="Dougan E. K."/>
            <person name="Thang M."/>
            <person name="Chan C."/>
        </authorList>
    </citation>
    <scope>NUCLEOTIDE SEQUENCE [LARGE SCALE GENOMIC DNA]</scope>
</reference>
<proteinExistence type="predicted"/>
<evidence type="ECO:0000313" key="7">
    <source>
        <dbReference type="EMBL" id="CAK9064526.1"/>
    </source>
</evidence>
<evidence type="ECO:0000256" key="2">
    <source>
        <dbReference type="ARBA" id="ARBA00022741"/>
    </source>
</evidence>
<evidence type="ECO:0000256" key="6">
    <source>
        <dbReference type="SAM" id="MobiDB-lite"/>
    </source>
</evidence>
<dbReference type="PROSITE" id="PS51221">
    <property type="entry name" value="TTL"/>
    <property type="match status" value="1"/>
</dbReference>
<accession>A0ABP0NL71</accession>
<sequence length="416" mass="47524">MEPKAWWIWKPMNSSCGRGIKLLPSHLSNKVLNRLEQKQGLVQRYVERPLLLDGYKFDLRLYVVVTSFDPLKAYIFQEGLVRLCTERYALSQSSLKKRTMHLTNYSVNKRSSKYVPNRDGKAPKAPAPAPPEEELLYNEEDDAEECPTEAGLTEMNESEDESEDEFNEAASGSKEEPPNAGPNGRATSKWTLKDLREHFESQGLDYWALLAKIKELIVKTLIAVETPIVSAWHNGANYQRAKPGPPAPNQTCFELYGFDVLVDQKLRPWLLEVNTCPSLSSSSPLDKRLKTQLVADMLTLVGLQPYLEVTPHRFAEKVPRAPRVTAERLLSSGLRLRDLGEAEWSLILDAHDEYLRRGSYERIFPDLKSQELFRTQRYANCVLAKWLREGGEDCFLPERVDLRPNWLPLQLFSSAC</sequence>
<protein>
    <recommendedName>
        <fullName evidence="4">Tubulin--tyrosine ligase-like protein 5</fullName>
    </recommendedName>
</protein>
<comment type="catalytic activity">
    <reaction evidence="5">
        <text>L-glutamyl-[protein] + L-glutamate + ATP = gamma-L-glutamyl-L-glutamyl-[protein] + ADP + phosphate + H(+)</text>
        <dbReference type="Rhea" id="RHEA:60144"/>
        <dbReference type="Rhea" id="RHEA-COMP:10208"/>
        <dbReference type="Rhea" id="RHEA-COMP:15517"/>
        <dbReference type="ChEBI" id="CHEBI:15378"/>
        <dbReference type="ChEBI" id="CHEBI:29973"/>
        <dbReference type="ChEBI" id="CHEBI:29985"/>
        <dbReference type="ChEBI" id="CHEBI:30616"/>
        <dbReference type="ChEBI" id="CHEBI:43474"/>
        <dbReference type="ChEBI" id="CHEBI:143622"/>
        <dbReference type="ChEBI" id="CHEBI:456216"/>
    </reaction>
    <physiologicalReaction direction="left-to-right" evidence="5">
        <dbReference type="Rhea" id="RHEA:60145"/>
    </physiologicalReaction>
</comment>
<evidence type="ECO:0000256" key="5">
    <source>
        <dbReference type="ARBA" id="ARBA00049274"/>
    </source>
</evidence>
<keyword evidence="2" id="KW-0547">Nucleotide-binding</keyword>
<evidence type="ECO:0000313" key="8">
    <source>
        <dbReference type="Proteomes" id="UP001642484"/>
    </source>
</evidence>